<evidence type="ECO:0000256" key="2">
    <source>
        <dbReference type="ARBA" id="ARBA00022670"/>
    </source>
</evidence>
<feature type="transmembrane region" description="Helical" evidence="7">
    <location>
        <begin position="217"/>
        <end position="239"/>
    </location>
</feature>
<evidence type="ECO:0000259" key="8">
    <source>
        <dbReference type="Pfam" id="PF01435"/>
    </source>
</evidence>
<evidence type="ECO:0000256" key="7">
    <source>
        <dbReference type="SAM" id="Phobius"/>
    </source>
</evidence>
<dbReference type="GO" id="GO:0006508">
    <property type="term" value="P:proteolysis"/>
    <property type="evidence" value="ECO:0007669"/>
    <property type="project" value="UniProtKB-KW"/>
</dbReference>
<evidence type="ECO:0000313" key="9">
    <source>
        <dbReference type="EMBL" id="RMB12926.1"/>
    </source>
</evidence>
<organism evidence="9 10">
    <name type="scientific">Haloplanus aerogenes</name>
    <dbReference type="NCBI Taxonomy" id="660522"/>
    <lineage>
        <taxon>Archaea</taxon>
        <taxon>Methanobacteriati</taxon>
        <taxon>Methanobacteriota</taxon>
        <taxon>Stenosarchaea group</taxon>
        <taxon>Halobacteria</taxon>
        <taxon>Halobacteriales</taxon>
        <taxon>Haloferacaceae</taxon>
        <taxon>Haloplanus</taxon>
    </lineage>
</organism>
<evidence type="ECO:0000313" key="10">
    <source>
        <dbReference type="Proteomes" id="UP000277326"/>
    </source>
</evidence>
<keyword evidence="2" id="KW-0645">Protease</keyword>
<proteinExistence type="predicted"/>
<comment type="cofactor">
    <cofactor evidence="1">
        <name>Zn(2+)</name>
        <dbReference type="ChEBI" id="CHEBI:29105"/>
    </cofactor>
</comment>
<dbReference type="Pfam" id="PF01435">
    <property type="entry name" value="Peptidase_M48"/>
    <property type="match status" value="1"/>
</dbReference>
<protein>
    <recommendedName>
        <fullName evidence="8">Peptidase M48 domain-containing protein</fullName>
    </recommendedName>
</protein>
<dbReference type="Gene3D" id="3.30.2010.10">
    <property type="entry name" value="Metalloproteases ('zincins'), catalytic domain"/>
    <property type="match status" value="1"/>
</dbReference>
<sequence length="573" mass="63756">MRILRVEWSIESSFDSVKKHLEDQMGDPDFGDERIYRWKPTSRFESRVIELDRSEGMICMENTAPDFLKYALHLLIAALVLGVVGQKQLVIDAGTGASLLLFFGFRHLVDVPRHEDYVITSIAISKYYFASILLAGIFAVFSSFSTSGTLQIVYIVGGLLILGEHFAQGSLPIDSDYIPDPGSSQSFLHVPVLGLAAPLGSYALINLFNLLRTSALPYWSVVSLTAVFAVLGTRGYGMACRDALDRVRLDRNAFFPSKPIRAVAALLYICVNVLSLAMLVFWVDLLALGISGGGLIQDFTPRGIELFTQIYANLDAVFQPLPLLSPRSYSLLFASLIFLPTLLLVGTWLAFLVLNMHLKMNLIVKGRPESFSEIDGSNISVISVDVGRPIIKPLSLFFGLKKCIVVDKSVLDFLDEDRDETQAVLAHEVYHLRNREVLVNILSSIFSLVVFGGKNALLAFYDYPRIEEEADRYAAEMFGAESLQSALRKIEYLQVQATGDSRIEQILGMPGFTGSRTRADEENADDPQEEAPLLQRVLTDFSAPYNLFYGTVLFDQAHRSVDERIQRLADMTS</sequence>
<feature type="transmembrane region" description="Helical" evidence="7">
    <location>
        <begin position="67"/>
        <end position="84"/>
    </location>
</feature>
<evidence type="ECO:0000256" key="1">
    <source>
        <dbReference type="ARBA" id="ARBA00001947"/>
    </source>
</evidence>
<feature type="transmembrane region" description="Helical" evidence="7">
    <location>
        <begin position="187"/>
        <end position="205"/>
    </location>
</feature>
<evidence type="ECO:0000256" key="6">
    <source>
        <dbReference type="ARBA" id="ARBA00023049"/>
    </source>
</evidence>
<reference evidence="9 10" key="1">
    <citation type="journal article" date="2015" name="Stand. Genomic Sci.">
        <title>Genomic Encyclopedia of Bacterial and Archaeal Type Strains, Phase III: the genomes of soil and plant-associated and newly described type strains.</title>
        <authorList>
            <person name="Whitman W.B."/>
            <person name="Woyke T."/>
            <person name="Klenk H.P."/>
            <person name="Zhou Y."/>
            <person name="Lilburn T.G."/>
            <person name="Beck B.J."/>
            <person name="De Vos P."/>
            <person name="Vandamme P."/>
            <person name="Eisen J.A."/>
            <person name="Garrity G."/>
            <person name="Hugenholtz P."/>
            <person name="Kyrpides N.C."/>
        </authorList>
    </citation>
    <scope>NUCLEOTIDE SEQUENCE [LARGE SCALE GENOMIC DNA]</scope>
    <source>
        <strain evidence="9 10">CGMCC 1.10124</strain>
    </source>
</reference>
<accession>A0A3M0CZE0</accession>
<keyword evidence="7" id="KW-0812">Transmembrane</keyword>
<feature type="transmembrane region" description="Helical" evidence="7">
    <location>
        <begin position="90"/>
        <end position="106"/>
    </location>
</feature>
<keyword evidence="4" id="KW-0378">Hydrolase</keyword>
<feature type="transmembrane region" description="Helical" evidence="7">
    <location>
        <begin position="331"/>
        <end position="354"/>
    </location>
</feature>
<dbReference type="InterPro" id="IPR001915">
    <property type="entry name" value="Peptidase_M48"/>
</dbReference>
<gene>
    <name evidence="9" type="ORF">ATH50_3082</name>
</gene>
<keyword evidence="7" id="KW-0472">Membrane</keyword>
<dbReference type="AlphaFoldDB" id="A0A3M0CZE0"/>
<evidence type="ECO:0000256" key="5">
    <source>
        <dbReference type="ARBA" id="ARBA00022833"/>
    </source>
</evidence>
<keyword evidence="5" id="KW-0862">Zinc</keyword>
<keyword evidence="7" id="KW-1133">Transmembrane helix</keyword>
<keyword evidence="3" id="KW-0479">Metal-binding</keyword>
<feature type="domain" description="Peptidase M48" evidence="8">
    <location>
        <begin position="400"/>
        <end position="460"/>
    </location>
</feature>
<evidence type="ECO:0000256" key="3">
    <source>
        <dbReference type="ARBA" id="ARBA00022723"/>
    </source>
</evidence>
<feature type="transmembrane region" description="Helical" evidence="7">
    <location>
        <begin position="260"/>
        <end position="283"/>
    </location>
</feature>
<evidence type="ECO:0000256" key="4">
    <source>
        <dbReference type="ARBA" id="ARBA00022801"/>
    </source>
</evidence>
<feature type="transmembrane region" description="Helical" evidence="7">
    <location>
        <begin position="127"/>
        <end position="144"/>
    </location>
</feature>
<dbReference type="GO" id="GO:0004222">
    <property type="term" value="F:metalloendopeptidase activity"/>
    <property type="evidence" value="ECO:0007669"/>
    <property type="project" value="InterPro"/>
</dbReference>
<keyword evidence="6" id="KW-0482">Metalloprotease</keyword>
<name>A0A3M0CZE0_9EURY</name>
<dbReference type="Proteomes" id="UP000277326">
    <property type="component" value="Unassembled WGS sequence"/>
</dbReference>
<comment type="caution">
    <text evidence="9">The sequence shown here is derived from an EMBL/GenBank/DDBJ whole genome shotgun (WGS) entry which is preliminary data.</text>
</comment>
<dbReference type="EMBL" id="REFS01000006">
    <property type="protein sequence ID" value="RMB12926.1"/>
    <property type="molecule type" value="Genomic_DNA"/>
</dbReference>
<dbReference type="GO" id="GO:0046872">
    <property type="term" value="F:metal ion binding"/>
    <property type="evidence" value="ECO:0007669"/>
    <property type="project" value="UniProtKB-KW"/>
</dbReference>
<feature type="transmembrane region" description="Helical" evidence="7">
    <location>
        <begin position="437"/>
        <end position="461"/>
    </location>
</feature>
<feature type="transmembrane region" description="Helical" evidence="7">
    <location>
        <begin position="150"/>
        <end position="167"/>
    </location>
</feature>